<sequence length="135" mass="15300">MNKVDIEVMVYRGSLGEDHKLRRHAALLIIQPVVHVSGAPCSFQAVCYQGYKTFSSDTLVGRKHICQVSKSQEEVRNICLYTPVNNREDGWNCQNFVGDMLNRLVDHGVITEAEKDLAIDFMTDVILQGVDQDRF</sequence>
<dbReference type="OMA" id="RNICLYT"/>
<keyword evidence="2" id="KW-1185">Reference proteome</keyword>
<dbReference type="OrthoDB" id="37659at2759"/>
<evidence type="ECO:0000313" key="1">
    <source>
        <dbReference type="EMBL" id="KDB27146.1"/>
    </source>
</evidence>
<comment type="caution">
    <text evidence="1">The sequence shown here is derived from an EMBL/GenBank/DDBJ whole genome shotgun (WGS) entry which is preliminary data.</text>
</comment>
<dbReference type="InterPro" id="IPR046670">
    <property type="entry name" value="DUF6540"/>
</dbReference>
<dbReference type="Pfam" id="PF20174">
    <property type="entry name" value="DUF6540"/>
    <property type="match status" value="1"/>
</dbReference>
<proteinExistence type="predicted"/>
<name>A0A059JGZ2_TRIIM</name>
<dbReference type="AlphaFoldDB" id="A0A059JGZ2"/>
<dbReference type="EMBL" id="AOKY01000081">
    <property type="protein sequence ID" value="KDB27146.1"/>
    <property type="molecule type" value="Genomic_DNA"/>
</dbReference>
<accession>A0A059JGZ2</accession>
<evidence type="ECO:0000313" key="2">
    <source>
        <dbReference type="Proteomes" id="UP000024533"/>
    </source>
</evidence>
<dbReference type="HOGENOM" id="CLU_134511_0_0_1"/>
<dbReference type="Proteomes" id="UP000024533">
    <property type="component" value="Unassembled WGS sequence"/>
</dbReference>
<reference evidence="1 2" key="1">
    <citation type="submission" date="2014-02" db="EMBL/GenBank/DDBJ databases">
        <title>The Genome Sequence of Trichophyton interdigitale MR816.</title>
        <authorList>
            <consortium name="The Broad Institute Genomics Platform"/>
            <person name="Cuomo C.A."/>
            <person name="White T.C."/>
            <person name="Graser Y."/>
            <person name="Martinez-Rossi N."/>
            <person name="Heitman J."/>
            <person name="Young S.K."/>
            <person name="Zeng Q."/>
            <person name="Gargeya S."/>
            <person name="Abouelleil A."/>
            <person name="Alvarado L."/>
            <person name="Chapman S.B."/>
            <person name="Gainer-Dewar J."/>
            <person name="Goldberg J."/>
            <person name="Griggs A."/>
            <person name="Gujja S."/>
            <person name="Hansen M."/>
            <person name="Howarth C."/>
            <person name="Imamovic A."/>
            <person name="Larimer J."/>
            <person name="Martinez D."/>
            <person name="Murphy C."/>
            <person name="Pearson M.D."/>
            <person name="Persinoti G."/>
            <person name="Poon T."/>
            <person name="Priest M."/>
            <person name="Roberts A.D."/>
            <person name="Saif S."/>
            <person name="Shea T.D."/>
            <person name="Sykes S.N."/>
            <person name="Wortman J."/>
            <person name="Nusbaum C."/>
            <person name="Birren B."/>
        </authorList>
    </citation>
    <scope>NUCLEOTIDE SEQUENCE [LARGE SCALE GENOMIC DNA]</scope>
    <source>
        <strain evidence="1 2">MR816</strain>
    </source>
</reference>
<organism evidence="1 2">
    <name type="scientific">Trichophyton interdigitale (strain MR816)</name>
    <dbReference type="NCBI Taxonomy" id="1215338"/>
    <lineage>
        <taxon>Eukaryota</taxon>
        <taxon>Fungi</taxon>
        <taxon>Dikarya</taxon>
        <taxon>Ascomycota</taxon>
        <taxon>Pezizomycotina</taxon>
        <taxon>Eurotiomycetes</taxon>
        <taxon>Eurotiomycetidae</taxon>
        <taxon>Onygenales</taxon>
        <taxon>Arthrodermataceae</taxon>
        <taxon>Trichophyton</taxon>
    </lineage>
</organism>
<gene>
    <name evidence="1" type="ORF">H109_01017</name>
</gene>
<protein>
    <submittedName>
        <fullName evidence="1">Uncharacterized protein</fullName>
    </submittedName>
</protein>
<dbReference type="STRING" id="1215338.A0A059JGZ2"/>